<evidence type="ECO:0000256" key="5">
    <source>
        <dbReference type="RuleBase" id="RU362123"/>
    </source>
</evidence>
<dbReference type="GO" id="GO:0005886">
    <property type="term" value="C:plasma membrane"/>
    <property type="evidence" value="ECO:0007669"/>
    <property type="project" value="UniProtKB-SubCell"/>
</dbReference>
<dbReference type="Pfam" id="PF03544">
    <property type="entry name" value="TonB_C"/>
    <property type="match status" value="1"/>
</dbReference>
<dbReference type="OrthoDB" id="6541502at2"/>
<dbReference type="KEGG" id="sfj:SAMEA4384070_2106"/>
<dbReference type="Gene3D" id="3.30.2420.10">
    <property type="entry name" value="TonB"/>
    <property type="match status" value="1"/>
</dbReference>
<feature type="domain" description="TonB C-terminal" evidence="7">
    <location>
        <begin position="22"/>
        <end position="112"/>
    </location>
</feature>
<keyword evidence="9" id="KW-1185">Reference proteome</keyword>
<evidence type="ECO:0000256" key="1">
    <source>
        <dbReference type="ARBA" id="ARBA00004167"/>
    </source>
</evidence>
<dbReference type="EMBL" id="LT906479">
    <property type="protein sequence ID" value="SNW00258.1"/>
    <property type="molecule type" value="Genomic_DNA"/>
</dbReference>
<keyword evidence="5" id="KW-0735">Signal-anchor</keyword>
<keyword evidence="4" id="KW-0472">Membrane</keyword>
<comment type="function">
    <text evidence="5">Interacts with outer membrane receptor proteins that carry out high-affinity binding and energy dependent uptake into the periplasmic space of specific substrates. It could act to transduce energy from the cytoplasmic membrane to specific energy-requiring processes in the outer membrane, resulting in the release into the periplasm of ligands bound by these outer membrane proteins.</text>
</comment>
<proteinExistence type="inferred from homology"/>
<dbReference type="PROSITE" id="PS52015">
    <property type="entry name" value="TONB_CTD"/>
    <property type="match status" value="1"/>
</dbReference>
<dbReference type="AlphaFoldDB" id="A0A240BZH1"/>
<keyword evidence="6" id="KW-0732">Signal</keyword>
<keyword evidence="5" id="KW-0813">Transport</keyword>
<dbReference type="InterPro" id="IPR003538">
    <property type="entry name" value="TonB"/>
</dbReference>
<evidence type="ECO:0000256" key="3">
    <source>
        <dbReference type="ARBA" id="ARBA00022989"/>
    </source>
</evidence>
<keyword evidence="5" id="KW-0653">Protein transport</keyword>
<evidence type="ECO:0000259" key="7">
    <source>
        <dbReference type="PROSITE" id="PS52015"/>
    </source>
</evidence>
<keyword evidence="3" id="KW-1133">Transmembrane helix</keyword>
<protein>
    <recommendedName>
        <fullName evidence="5">Protein TonB</fullName>
    </recommendedName>
</protein>
<comment type="subcellular location">
    <subcellularLocation>
        <location evidence="5">Cell inner membrane</location>
        <topology evidence="5">Single-pass membrane protein</topology>
        <orientation evidence="5">Periplasmic side</orientation>
    </subcellularLocation>
    <subcellularLocation>
        <location evidence="1">Membrane</location>
        <topology evidence="1">Single-pass membrane protein</topology>
    </subcellularLocation>
</comment>
<dbReference type="SUPFAM" id="SSF74653">
    <property type="entry name" value="TolA/TonB C-terminal domain"/>
    <property type="match status" value="1"/>
</dbReference>
<accession>A0A240BZH1</accession>
<evidence type="ECO:0000256" key="6">
    <source>
        <dbReference type="SAM" id="SignalP"/>
    </source>
</evidence>
<dbReference type="NCBIfam" id="TIGR01352">
    <property type="entry name" value="tonB_Cterm"/>
    <property type="match status" value="1"/>
</dbReference>
<dbReference type="GeneID" id="75027265"/>
<dbReference type="PRINTS" id="PR01374">
    <property type="entry name" value="TONBPROTEIN"/>
</dbReference>
<comment type="similarity">
    <text evidence="5">Belongs to the TonB family.</text>
</comment>
<dbReference type="Proteomes" id="UP000215134">
    <property type="component" value="Chromosome 1"/>
</dbReference>
<organism evidence="8 9">
    <name type="scientific">Serratia ficaria</name>
    <dbReference type="NCBI Taxonomy" id="61651"/>
    <lineage>
        <taxon>Bacteria</taxon>
        <taxon>Pseudomonadati</taxon>
        <taxon>Pseudomonadota</taxon>
        <taxon>Gammaproteobacteria</taxon>
        <taxon>Enterobacterales</taxon>
        <taxon>Yersiniaceae</taxon>
        <taxon>Serratia</taxon>
    </lineage>
</organism>
<dbReference type="GO" id="GO:0015031">
    <property type="term" value="P:protein transport"/>
    <property type="evidence" value="ECO:0007669"/>
    <property type="project" value="UniProtKB-UniRule"/>
</dbReference>
<feature type="chain" id="PRO_5011272951" description="Protein TonB" evidence="6">
    <location>
        <begin position="21"/>
        <end position="112"/>
    </location>
</feature>
<name>A0A240BZH1_SERFI</name>
<evidence type="ECO:0000313" key="8">
    <source>
        <dbReference type="EMBL" id="SNW00258.1"/>
    </source>
</evidence>
<evidence type="ECO:0000313" key="9">
    <source>
        <dbReference type="Proteomes" id="UP000215134"/>
    </source>
</evidence>
<feature type="signal peptide" evidence="6">
    <location>
        <begin position="1"/>
        <end position="20"/>
    </location>
</feature>
<keyword evidence="2" id="KW-0812">Transmembrane</keyword>
<dbReference type="GO" id="GO:0015891">
    <property type="term" value="P:siderophore transport"/>
    <property type="evidence" value="ECO:0007669"/>
    <property type="project" value="InterPro"/>
</dbReference>
<dbReference type="GO" id="GO:0030288">
    <property type="term" value="C:outer membrane-bounded periplasmic space"/>
    <property type="evidence" value="ECO:0007669"/>
    <property type="project" value="InterPro"/>
</dbReference>
<dbReference type="GO" id="GO:0031992">
    <property type="term" value="F:energy transducer activity"/>
    <property type="evidence" value="ECO:0007669"/>
    <property type="project" value="InterPro"/>
</dbReference>
<evidence type="ECO:0000256" key="4">
    <source>
        <dbReference type="ARBA" id="ARBA00023136"/>
    </source>
</evidence>
<dbReference type="RefSeq" id="WP_061795401.1">
    <property type="nucleotide sequence ID" value="NZ_CAMIQD010000002.1"/>
</dbReference>
<gene>
    <name evidence="8" type="primary">tonB_1</name>
    <name evidence="8" type="ORF">SAMEA4384070_02106</name>
</gene>
<dbReference type="STRING" id="1411141.GCA_001590885_00976"/>
<evidence type="ECO:0000256" key="2">
    <source>
        <dbReference type="ARBA" id="ARBA00022692"/>
    </source>
</evidence>
<sequence>MFKPLMLSIALALCACTASNAPQGPKPKPISRLNPNYPVYAVDNKIEGYVKLRYDVGADGKVSEVRILDAQPRGLFEDKVIAAMAQWRFEKNQPYKDVDMTVRFKMASAEML</sequence>
<dbReference type="GO" id="GO:0055085">
    <property type="term" value="P:transmembrane transport"/>
    <property type="evidence" value="ECO:0007669"/>
    <property type="project" value="InterPro"/>
</dbReference>
<reference evidence="8 9" key="1">
    <citation type="submission" date="2017-06" db="EMBL/GenBank/DDBJ databases">
        <authorList>
            <consortium name="Pathogen Informatics"/>
        </authorList>
    </citation>
    <scope>NUCLEOTIDE SEQUENCE [LARGE SCALE GENOMIC DNA]</scope>
    <source>
        <strain evidence="8 9">NCTC12148</strain>
    </source>
</reference>
<keyword evidence="5" id="KW-1003">Cell membrane</keyword>
<dbReference type="PROSITE" id="PS51257">
    <property type="entry name" value="PROKAR_LIPOPROTEIN"/>
    <property type="match status" value="1"/>
</dbReference>
<dbReference type="InterPro" id="IPR037682">
    <property type="entry name" value="TonB_C"/>
</dbReference>
<dbReference type="InterPro" id="IPR006260">
    <property type="entry name" value="TonB/TolA_C"/>
</dbReference>
<keyword evidence="5" id="KW-0997">Cell inner membrane</keyword>